<keyword evidence="2" id="KW-0813">Transport</keyword>
<feature type="transmembrane region" description="Helical" evidence="8">
    <location>
        <begin position="396"/>
        <end position="417"/>
    </location>
</feature>
<dbReference type="Gene3D" id="1.20.1740.10">
    <property type="entry name" value="Amino acid/polyamine transporter I"/>
    <property type="match status" value="1"/>
</dbReference>
<protein>
    <submittedName>
        <fullName evidence="9">Inner membrane transport protein YhaO</fullName>
    </submittedName>
</protein>
<evidence type="ECO:0000313" key="9">
    <source>
        <dbReference type="EMBL" id="EDN57904.1"/>
    </source>
</evidence>
<feature type="transmembrane region" description="Helical" evidence="8">
    <location>
        <begin position="263"/>
        <end position="284"/>
    </location>
</feature>
<dbReference type="PANTHER" id="PTHR35334:SF4">
    <property type="entry name" value="SERINE TRANSPORTER-RELATED"/>
    <property type="match status" value="1"/>
</dbReference>
<evidence type="ECO:0000256" key="3">
    <source>
        <dbReference type="ARBA" id="ARBA00022475"/>
    </source>
</evidence>
<sequence>MNFFAKISNLSEFSTKKLVICIFSIKFEKIHTNKRNNKMSVTAPTQTLPIGKEPPHVKAGMALDEWKAAIKFDSTDWGWVIMSIGMAIGAGIVFLPVKVGVLGLWVFLASAVIGYPAMYLFQRLFINTLSSSPKCQDYAGVISGYLGNKWGALLGVLYFIMLVIWVFVYSTAINNDSASFLHSFGITEGLLSENPLYGLALVCALVAIASRGEKILFKVSTGLVLIKLCTVALLGVMMIEKWDVANVGAIPETGAGLKDAIELLPFTLTSILFIQSLSPMVISYRSKEKSIEVARFKAMRAMKIAFGILFVTVFFYAISFTLAMSHEQAVKAAEENISALAMVAQGMDGTTLKLMSLMLNIFSVMTAFFGVYLGFRDSCQGLAMLALKKVMPEDKINKDLVTKGIILFAILMAWGAIVLNLPVLSFTSVCSPIFGLIGCLIPAYLVYQVPSLHKYKGASLYLIIATGILLCVSPFVAFS</sequence>
<feature type="transmembrane region" description="Helical" evidence="8">
    <location>
        <begin position="190"/>
        <end position="208"/>
    </location>
</feature>
<gene>
    <name evidence="9" type="ORF">VEx25_1418</name>
</gene>
<feature type="transmembrane region" description="Helical" evidence="8">
    <location>
        <begin position="77"/>
        <end position="96"/>
    </location>
</feature>
<dbReference type="Proteomes" id="UP000242664">
    <property type="component" value="Unassembled WGS sequence"/>
</dbReference>
<accession>A0ABM9WX65</accession>
<evidence type="ECO:0000313" key="10">
    <source>
        <dbReference type="Proteomes" id="UP000242664"/>
    </source>
</evidence>
<keyword evidence="7 8" id="KW-0472">Membrane</keyword>
<keyword evidence="10" id="KW-1185">Reference proteome</keyword>
<comment type="subcellular location">
    <subcellularLocation>
        <location evidence="1">Cell inner membrane</location>
        <topology evidence="1">Multi-pass membrane protein</topology>
    </subcellularLocation>
</comment>
<evidence type="ECO:0000256" key="4">
    <source>
        <dbReference type="ARBA" id="ARBA00022519"/>
    </source>
</evidence>
<feature type="transmembrane region" description="Helical" evidence="8">
    <location>
        <begin position="102"/>
        <end position="121"/>
    </location>
</feature>
<feature type="transmembrane region" description="Helical" evidence="8">
    <location>
        <begin position="357"/>
        <end position="375"/>
    </location>
</feature>
<feature type="transmembrane region" description="Helical" evidence="8">
    <location>
        <begin position="423"/>
        <end position="447"/>
    </location>
</feature>
<feature type="transmembrane region" description="Helical" evidence="8">
    <location>
        <begin position="304"/>
        <end position="324"/>
    </location>
</feature>
<evidence type="ECO:0000256" key="1">
    <source>
        <dbReference type="ARBA" id="ARBA00004429"/>
    </source>
</evidence>
<feature type="transmembrane region" description="Helical" evidence="8">
    <location>
        <begin position="459"/>
        <end position="478"/>
    </location>
</feature>
<organism evidence="9 10">
    <name type="scientific">Vibrio antiquarius (strain Ex25)</name>
    <dbReference type="NCBI Taxonomy" id="150340"/>
    <lineage>
        <taxon>Bacteria</taxon>
        <taxon>Pseudomonadati</taxon>
        <taxon>Pseudomonadota</taxon>
        <taxon>Gammaproteobacteria</taxon>
        <taxon>Vibrionales</taxon>
        <taxon>Vibrionaceae</taxon>
        <taxon>Vibrio</taxon>
        <taxon>Vibrio diabolicus subgroup</taxon>
    </lineage>
</organism>
<evidence type="ECO:0000256" key="8">
    <source>
        <dbReference type="SAM" id="Phobius"/>
    </source>
</evidence>
<dbReference type="PANTHER" id="PTHR35334">
    <property type="entry name" value="SERINE TRANSPORTER"/>
    <property type="match status" value="1"/>
</dbReference>
<evidence type="ECO:0000256" key="7">
    <source>
        <dbReference type="ARBA" id="ARBA00023136"/>
    </source>
</evidence>
<evidence type="ECO:0000256" key="5">
    <source>
        <dbReference type="ARBA" id="ARBA00022692"/>
    </source>
</evidence>
<keyword evidence="4" id="KW-0997">Cell inner membrane</keyword>
<proteinExistence type="predicted"/>
<dbReference type="InterPro" id="IPR018227">
    <property type="entry name" value="Amino_acid_transport_2"/>
</dbReference>
<name>A0ABM9WX65_VIBAE</name>
<dbReference type="EMBL" id="DS267814">
    <property type="protein sequence ID" value="EDN57904.1"/>
    <property type="molecule type" value="Genomic_DNA"/>
</dbReference>
<feature type="transmembrane region" description="Helical" evidence="8">
    <location>
        <begin position="215"/>
        <end position="239"/>
    </location>
</feature>
<feature type="transmembrane region" description="Helical" evidence="8">
    <location>
        <begin position="150"/>
        <end position="170"/>
    </location>
</feature>
<keyword evidence="5 8" id="KW-0812">Transmembrane</keyword>
<evidence type="ECO:0000256" key="2">
    <source>
        <dbReference type="ARBA" id="ARBA00022448"/>
    </source>
</evidence>
<evidence type="ECO:0000256" key="6">
    <source>
        <dbReference type="ARBA" id="ARBA00022989"/>
    </source>
</evidence>
<reference evidence="10" key="1">
    <citation type="submission" date="2006-10" db="EMBL/GenBank/DDBJ databases">
        <authorList>
            <person name="Heidelberg J."/>
            <person name="Sebastian Y."/>
        </authorList>
    </citation>
    <scope>NUCLEOTIDE SEQUENCE [LARGE SCALE GENOMIC DNA]</scope>
    <source>
        <strain evidence="10">EX25</strain>
    </source>
</reference>
<keyword evidence="3" id="KW-1003">Cell membrane</keyword>
<keyword evidence="6 8" id="KW-1133">Transmembrane helix</keyword>